<feature type="transmembrane region" description="Helical" evidence="1">
    <location>
        <begin position="226"/>
        <end position="247"/>
    </location>
</feature>
<feature type="transmembrane region" description="Helical" evidence="1">
    <location>
        <begin position="69"/>
        <end position="91"/>
    </location>
</feature>
<feature type="transmembrane region" description="Helical" evidence="1">
    <location>
        <begin position="157"/>
        <end position="175"/>
    </location>
</feature>
<keyword evidence="1" id="KW-0472">Membrane</keyword>
<feature type="transmembrane region" description="Helical" evidence="1">
    <location>
        <begin position="307"/>
        <end position="327"/>
    </location>
</feature>
<feature type="transmembrane region" description="Helical" evidence="1">
    <location>
        <begin position="103"/>
        <end position="127"/>
    </location>
</feature>
<keyword evidence="1" id="KW-0812">Transmembrane</keyword>
<name>A0A7Z0CK53_9MICO</name>
<protein>
    <recommendedName>
        <fullName evidence="4">Dolichyl-phosphate-mannose-protein mannosyltransferase</fullName>
    </recommendedName>
</protein>
<dbReference type="RefSeq" id="WP_179397775.1">
    <property type="nucleotide sequence ID" value="NZ_JACBZO010000001.1"/>
</dbReference>
<dbReference type="Proteomes" id="UP000547973">
    <property type="component" value="Unassembled WGS sequence"/>
</dbReference>
<dbReference type="AlphaFoldDB" id="A0A7Z0CK53"/>
<keyword evidence="1" id="KW-1133">Transmembrane helix</keyword>
<sequence length="576" mass="61829">MSASPEVSLGAPWYRSIWTRRKDFVWQPSWWLAVVAVAVAAALYVVVAWSARFPAIPLDEIVMVGNSRVIAGLSGSWPLSGGGFMPGLAILMAPTWWFTHSAIVVYQVGIWITVALSLLSIWPLSAIAERAGLSRPAGVIVSALVIMAPARSLLANFLLSESALLLATATLVVVADRLWRRRRSVDALLFGAAVGAVVLAHGRGVGTAVAAGLWALLLLRRDPKRAILAGASALVAAFGAYLLYLGVAHAVVGSDLRVGSAFGNLAGRDLGASLASAVGQIWYGTVAWPAVAVLGAMAMFRWRRRGGMTSLVMLGVPIGLIVSTVQLDPHAGLTRMDPWFYGRYMDQWWPILAVVGLAILVRIRWPLMSALALGVSVISGLTMLFITVPSMPKGMRWVDVHVLGITPWLRLDAYANGRDQSWDVIVLTGIALTFLLLALGFIRVWVVPTLAILWIWLSIAQDVQGVDIGLGARDPISSALGIQILPKGEVAGIDTNMDELGNFVVFGGDPHSFEKVDSLHPPNGMDFVYVSWLRANDAPPGVKIFAPTLGLPFVLWVEPGALQSRMDDQGLLVNPE</sequence>
<accession>A0A7Z0CK53</accession>
<reference evidence="2 3" key="1">
    <citation type="submission" date="2020-07" db="EMBL/GenBank/DDBJ databases">
        <title>Sequencing the genomes of 1000 actinobacteria strains.</title>
        <authorList>
            <person name="Klenk H.-P."/>
        </authorList>
    </citation>
    <scope>NUCLEOTIDE SEQUENCE [LARGE SCALE GENOMIC DNA]</scope>
    <source>
        <strain evidence="2 3">DSM 19970</strain>
    </source>
</reference>
<evidence type="ECO:0000256" key="1">
    <source>
        <dbReference type="SAM" id="Phobius"/>
    </source>
</evidence>
<feature type="transmembrane region" description="Helical" evidence="1">
    <location>
        <begin position="187"/>
        <end position="219"/>
    </location>
</feature>
<proteinExistence type="predicted"/>
<feature type="transmembrane region" description="Helical" evidence="1">
    <location>
        <begin position="370"/>
        <end position="388"/>
    </location>
</feature>
<feature type="transmembrane region" description="Helical" evidence="1">
    <location>
        <begin position="424"/>
        <end position="457"/>
    </location>
</feature>
<evidence type="ECO:0008006" key="4">
    <source>
        <dbReference type="Google" id="ProtNLM"/>
    </source>
</evidence>
<feature type="transmembrane region" description="Helical" evidence="1">
    <location>
        <begin position="281"/>
        <end position="300"/>
    </location>
</feature>
<evidence type="ECO:0000313" key="3">
    <source>
        <dbReference type="Proteomes" id="UP000547973"/>
    </source>
</evidence>
<comment type="caution">
    <text evidence="2">The sequence shown here is derived from an EMBL/GenBank/DDBJ whole genome shotgun (WGS) entry which is preliminary data.</text>
</comment>
<feature type="transmembrane region" description="Helical" evidence="1">
    <location>
        <begin position="347"/>
        <end position="363"/>
    </location>
</feature>
<gene>
    <name evidence="2" type="ORF">BKA03_001489</name>
</gene>
<feature type="transmembrane region" description="Helical" evidence="1">
    <location>
        <begin position="30"/>
        <end position="49"/>
    </location>
</feature>
<keyword evidence="3" id="KW-1185">Reference proteome</keyword>
<dbReference type="EMBL" id="JACBZO010000001">
    <property type="protein sequence ID" value="NYI41370.1"/>
    <property type="molecule type" value="Genomic_DNA"/>
</dbReference>
<evidence type="ECO:0000313" key="2">
    <source>
        <dbReference type="EMBL" id="NYI41370.1"/>
    </source>
</evidence>
<organism evidence="2 3">
    <name type="scientific">Demequina lutea</name>
    <dbReference type="NCBI Taxonomy" id="431489"/>
    <lineage>
        <taxon>Bacteria</taxon>
        <taxon>Bacillati</taxon>
        <taxon>Actinomycetota</taxon>
        <taxon>Actinomycetes</taxon>
        <taxon>Micrococcales</taxon>
        <taxon>Demequinaceae</taxon>
        <taxon>Demequina</taxon>
    </lineage>
</organism>